<evidence type="ECO:0000256" key="3">
    <source>
        <dbReference type="ARBA" id="ARBA00022692"/>
    </source>
</evidence>
<dbReference type="InterPro" id="IPR017452">
    <property type="entry name" value="GPCR_Rhodpsn_7TM"/>
</dbReference>
<feature type="transmembrane region" description="Helical" evidence="10">
    <location>
        <begin position="55"/>
        <end position="76"/>
    </location>
</feature>
<dbReference type="GO" id="GO:0001594">
    <property type="term" value="F:trace-amine receptor activity"/>
    <property type="evidence" value="ECO:0007669"/>
    <property type="project" value="TreeGrafter"/>
</dbReference>
<dbReference type="Proteomes" id="UP000694421">
    <property type="component" value="Unplaced"/>
</dbReference>
<evidence type="ECO:0000256" key="5">
    <source>
        <dbReference type="ARBA" id="ARBA00023040"/>
    </source>
</evidence>
<evidence type="ECO:0000256" key="2">
    <source>
        <dbReference type="ARBA" id="ARBA00022475"/>
    </source>
</evidence>
<feature type="transmembrane region" description="Helical" evidence="10">
    <location>
        <begin position="197"/>
        <end position="221"/>
    </location>
</feature>
<feature type="transmembrane region" description="Helical" evidence="10">
    <location>
        <begin position="143"/>
        <end position="163"/>
    </location>
</feature>
<dbReference type="PANTHER" id="PTHR24249:SF307">
    <property type="entry name" value="TRACE AMINE-ASSOCIATED RECEPTOR 5"/>
    <property type="match status" value="1"/>
</dbReference>
<accession>A0A8D0B1U3</accession>
<evidence type="ECO:0000256" key="9">
    <source>
        <dbReference type="RuleBase" id="RU000688"/>
    </source>
</evidence>
<comment type="subcellular location">
    <subcellularLocation>
        <location evidence="1">Cell membrane</location>
        <topology evidence="1">Multi-pass membrane protein</topology>
    </subcellularLocation>
</comment>
<feature type="domain" description="G-protein coupled receptors family 1 profile" evidence="11">
    <location>
        <begin position="35"/>
        <end position="282"/>
    </location>
</feature>
<evidence type="ECO:0000256" key="6">
    <source>
        <dbReference type="ARBA" id="ARBA00023136"/>
    </source>
</evidence>
<reference evidence="12" key="1">
    <citation type="submission" date="2025-08" db="UniProtKB">
        <authorList>
            <consortium name="Ensembl"/>
        </authorList>
    </citation>
    <scope>IDENTIFICATION</scope>
</reference>
<dbReference type="GO" id="GO:0005886">
    <property type="term" value="C:plasma membrane"/>
    <property type="evidence" value="ECO:0007669"/>
    <property type="project" value="UniProtKB-SubCell"/>
</dbReference>
<evidence type="ECO:0000256" key="7">
    <source>
        <dbReference type="ARBA" id="ARBA00023170"/>
    </source>
</evidence>
<feature type="transmembrane region" description="Helical" evidence="10">
    <location>
        <begin position="22"/>
        <end position="43"/>
    </location>
</feature>
<dbReference type="PANTHER" id="PTHR24249">
    <property type="entry name" value="HISTAMINE RECEPTOR-RELATED G-PROTEIN COUPLED RECEPTOR"/>
    <property type="match status" value="1"/>
</dbReference>
<comment type="similarity">
    <text evidence="9">Belongs to the G-protein coupled receptor 1 family.</text>
</comment>
<evidence type="ECO:0000256" key="8">
    <source>
        <dbReference type="ARBA" id="ARBA00023224"/>
    </source>
</evidence>
<keyword evidence="8 9" id="KW-0807">Transducer</keyword>
<evidence type="ECO:0000313" key="12">
    <source>
        <dbReference type="Ensembl" id="ENSSMRP00000001270.1"/>
    </source>
</evidence>
<feature type="transmembrane region" description="Helical" evidence="10">
    <location>
        <begin position="100"/>
        <end position="122"/>
    </location>
</feature>
<keyword evidence="6 10" id="KW-0472">Membrane</keyword>
<evidence type="ECO:0000313" key="13">
    <source>
        <dbReference type="Proteomes" id="UP000694421"/>
    </source>
</evidence>
<dbReference type="PROSITE" id="PS50262">
    <property type="entry name" value="G_PROTEIN_RECEP_F1_2"/>
    <property type="match status" value="1"/>
</dbReference>
<evidence type="ECO:0000256" key="4">
    <source>
        <dbReference type="ARBA" id="ARBA00022989"/>
    </source>
</evidence>
<organism evidence="12 13">
    <name type="scientific">Salvator merianae</name>
    <name type="common">Argentine black and white tegu</name>
    <name type="synonym">Tupinambis merianae</name>
    <dbReference type="NCBI Taxonomy" id="96440"/>
    <lineage>
        <taxon>Eukaryota</taxon>
        <taxon>Metazoa</taxon>
        <taxon>Chordata</taxon>
        <taxon>Craniata</taxon>
        <taxon>Vertebrata</taxon>
        <taxon>Euteleostomi</taxon>
        <taxon>Lepidosauria</taxon>
        <taxon>Squamata</taxon>
        <taxon>Bifurcata</taxon>
        <taxon>Unidentata</taxon>
        <taxon>Episquamata</taxon>
        <taxon>Laterata</taxon>
        <taxon>Teiioidea</taxon>
        <taxon>Teiidae</taxon>
        <taxon>Salvator</taxon>
    </lineage>
</organism>
<dbReference type="CDD" id="cd00637">
    <property type="entry name" value="7tm_classA_rhodopsin-like"/>
    <property type="match status" value="1"/>
</dbReference>
<keyword evidence="13" id="KW-1185">Reference proteome</keyword>
<dbReference type="OMA" id="TNSCWNV"/>
<proteinExistence type="inferred from homology"/>
<evidence type="ECO:0000256" key="10">
    <source>
        <dbReference type="SAM" id="Phobius"/>
    </source>
</evidence>
<dbReference type="SUPFAM" id="SSF81321">
    <property type="entry name" value="Family A G protein-coupled receptor-like"/>
    <property type="match status" value="1"/>
</dbReference>
<dbReference type="InterPro" id="IPR050569">
    <property type="entry name" value="TAAR"/>
</dbReference>
<evidence type="ECO:0000256" key="1">
    <source>
        <dbReference type="ARBA" id="ARBA00004651"/>
    </source>
</evidence>
<dbReference type="AlphaFoldDB" id="A0A8D0B1U3"/>
<keyword evidence="4 10" id="KW-1133">Transmembrane helix</keyword>
<evidence type="ECO:0000259" key="11">
    <source>
        <dbReference type="PROSITE" id="PS50262"/>
    </source>
</evidence>
<dbReference type="Gene3D" id="1.20.1070.10">
    <property type="entry name" value="Rhodopsin 7-helix transmembrane proteins"/>
    <property type="match status" value="1"/>
</dbReference>
<dbReference type="Ensembl" id="ENSSMRT00000001536.1">
    <property type="protein sequence ID" value="ENSSMRP00000001270.1"/>
    <property type="gene ID" value="ENSSMRG00000001103.1"/>
</dbReference>
<keyword evidence="2" id="KW-1003">Cell membrane</keyword>
<keyword evidence="7 9" id="KW-0675">Receptor</keyword>
<name>A0A8D0B1U3_SALMN</name>
<dbReference type="PROSITE" id="PS00237">
    <property type="entry name" value="G_PROTEIN_RECEP_F1_1"/>
    <property type="match status" value="1"/>
</dbReference>
<protein>
    <recommendedName>
        <fullName evidence="11">G-protein coupled receptors family 1 profile domain-containing protein</fullName>
    </recommendedName>
</protein>
<dbReference type="Pfam" id="PF00001">
    <property type="entry name" value="7tm_1"/>
    <property type="match status" value="1"/>
</dbReference>
<keyword evidence="5 9" id="KW-0297">G-protein coupled receptor</keyword>
<reference evidence="12" key="2">
    <citation type="submission" date="2025-09" db="UniProtKB">
        <authorList>
            <consortium name="Ensembl"/>
        </authorList>
    </citation>
    <scope>IDENTIFICATION</scope>
</reference>
<dbReference type="PRINTS" id="PR00237">
    <property type="entry name" value="GPCRRHODOPSN"/>
</dbReference>
<keyword evidence="3 9" id="KW-0812">Transmembrane</keyword>
<dbReference type="InterPro" id="IPR000276">
    <property type="entry name" value="GPCR_Rhodpsn"/>
</dbReference>
<sequence length="282" mass="31647">HREGNLVRGGERKAFAGNICQVLLMVLLVILISLGNLVSLLVFFRIRQFRTSQGYLRASLALADLAVGLLGVPYSIYREVSQLAYGAGEEIHLFEKPACFVSGVVFASCTFVSISTILLLSVERSVAVLKPLHRKVVITKRRTVGLILASWAVSFCMALIPLLSSPNISLQYNSCSKMCNYAFTEDKLTTSHWNIMLLYPIFDFSVLSGAFIVNAVTFLAIHRYCKKRKQLGTYMQHSVCVCVCVCVRERERERERERKRGRAGEREMGCSQVRTLRDLPVG</sequence>
<dbReference type="GeneTree" id="ENSGT00980000199297"/>